<comment type="caution">
    <text evidence="1">The sequence shown here is derived from an EMBL/GenBank/DDBJ whole genome shotgun (WGS) entry which is preliminary data.</text>
</comment>
<evidence type="ECO:0000313" key="1">
    <source>
        <dbReference type="EMBL" id="KAI8543393.1"/>
    </source>
</evidence>
<keyword evidence="2" id="KW-1185">Reference proteome</keyword>
<evidence type="ECO:0000313" key="2">
    <source>
        <dbReference type="Proteomes" id="UP001062846"/>
    </source>
</evidence>
<gene>
    <name evidence="1" type="ORF">RHMOL_Rhmol08G0213900</name>
</gene>
<dbReference type="EMBL" id="CM046395">
    <property type="protein sequence ID" value="KAI8543393.1"/>
    <property type="molecule type" value="Genomic_DNA"/>
</dbReference>
<dbReference type="Proteomes" id="UP001062846">
    <property type="component" value="Chromosome 8"/>
</dbReference>
<accession>A0ACC0MQR0</accession>
<reference evidence="1" key="1">
    <citation type="submission" date="2022-02" db="EMBL/GenBank/DDBJ databases">
        <title>Plant Genome Project.</title>
        <authorList>
            <person name="Zhang R.-G."/>
        </authorList>
    </citation>
    <scope>NUCLEOTIDE SEQUENCE</scope>
    <source>
        <strain evidence="1">AT1</strain>
    </source>
</reference>
<protein>
    <submittedName>
        <fullName evidence="1">Uncharacterized protein</fullName>
    </submittedName>
</protein>
<name>A0ACC0MQR0_RHOML</name>
<proteinExistence type="predicted"/>
<sequence length="224" mass="26294">MWRWPRPRNAIAKEIMAGTSPDLTPNIVISDSVRWTLNGSGKFTLKSAWNALRTVYPVVPWAKGVWFSHNVSRWAFIEWLTFLGRLFTKDRLLSWGLGVNATCVLCCQEDESHEHLFFECDYSRYVWTRMLGKNTIVRPCYGLAREIDWLCTHMRADSYTQRTYKLSLAASIYWIWRERNARVFKGINTSAESLWSKIADEVKACMCSWRRIKPNDENRLLVRS</sequence>
<organism evidence="1 2">
    <name type="scientific">Rhododendron molle</name>
    <name type="common">Chinese azalea</name>
    <name type="synonym">Azalea mollis</name>
    <dbReference type="NCBI Taxonomy" id="49168"/>
    <lineage>
        <taxon>Eukaryota</taxon>
        <taxon>Viridiplantae</taxon>
        <taxon>Streptophyta</taxon>
        <taxon>Embryophyta</taxon>
        <taxon>Tracheophyta</taxon>
        <taxon>Spermatophyta</taxon>
        <taxon>Magnoliopsida</taxon>
        <taxon>eudicotyledons</taxon>
        <taxon>Gunneridae</taxon>
        <taxon>Pentapetalae</taxon>
        <taxon>asterids</taxon>
        <taxon>Ericales</taxon>
        <taxon>Ericaceae</taxon>
        <taxon>Ericoideae</taxon>
        <taxon>Rhodoreae</taxon>
        <taxon>Rhododendron</taxon>
    </lineage>
</organism>